<dbReference type="EMBL" id="LR862143">
    <property type="protein sequence ID" value="CAD1823780.1"/>
    <property type="molecule type" value="Genomic_DNA"/>
</dbReference>
<evidence type="ECO:0000313" key="13">
    <source>
        <dbReference type="EMBL" id="CAD1823780.1"/>
    </source>
</evidence>
<feature type="chain" id="PRO_5027973471" description="FAS1 domain-containing protein" evidence="11">
    <location>
        <begin position="25"/>
        <end position="517"/>
    </location>
</feature>
<keyword evidence="5 11" id="KW-0732">Signal</keyword>
<feature type="region of interest" description="Disordered" evidence="10">
    <location>
        <begin position="425"/>
        <end position="493"/>
    </location>
</feature>
<dbReference type="PANTHER" id="PTHR32077:SF54">
    <property type="entry name" value="FASCICLIN-LIKE ARABINOGALACTAN PROTEIN 13-RELATED"/>
    <property type="match status" value="1"/>
</dbReference>
<name>A0A6V7NYU3_ANACO</name>
<feature type="compositionally biased region" description="Low complexity" evidence="10">
    <location>
        <begin position="198"/>
        <end position="211"/>
    </location>
</feature>
<dbReference type="GO" id="GO:0098552">
    <property type="term" value="C:side of membrane"/>
    <property type="evidence" value="ECO:0007669"/>
    <property type="project" value="UniProtKB-KW"/>
</dbReference>
<accession>A0A6V7NYU3</accession>
<sequence>MASTTTTPLLLTALLLLIAATAFAQSSAPAPASSAGVNLTAVLEKGGQYTTLIRLLKETQLDVQINSQLRNSFNGLTVFAPTDNAFGALKAGTLNALSPQEQVALVLYHVLPAFYSLEMFQTASNPVRTQASGNDGVYTLNITSVMNQVNVSTGIVETSITNTLVSNFPLAVYSIEKVLLPYDIFGAKPPAAAPPPAAAKKPANATSPSSAGNTTAAGESSSSSSSSSSLRAGLMKGRGIVWSSTGIVGLGVYINFSPPALSMAASILTLLLLPCLLLVPSSAQPAAPGPTAAAASGQPNVTAVLEKGGQYSTLIRLLQATRVDEQLNSQLNNSFNGLTFFARPTTPSSRSSPAPSTPSPCRSRSSSSSSTSSPLLHPRPLRHRQQPRQHPGFGGRRRRHAEHHQLAGGQVNISTGVVTVPLGSPCAPTSPSPSTPSTPSCCPTAFSGPSPRRRAGACVAGDHEEAPAKTPPTASTAEPPSSTDAPAGSSAAGSTMRSAAGAALLGVGVTAIMGFLF</sequence>
<evidence type="ECO:0000256" key="7">
    <source>
        <dbReference type="ARBA" id="ARBA00023136"/>
    </source>
</evidence>
<evidence type="ECO:0000256" key="10">
    <source>
        <dbReference type="SAM" id="MobiDB-lite"/>
    </source>
</evidence>
<evidence type="ECO:0000256" key="4">
    <source>
        <dbReference type="ARBA" id="ARBA00022622"/>
    </source>
</evidence>
<feature type="signal peptide" evidence="11">
    <location>
        <begin position="1"/>
        <end position="24"/>
    </location>
</feature>
<keyword evidence="8" id="KW-0325">Glycoprotein</keyword>
<comment type="function">
    <text evidence="9">May be a cell surface adhesion protein.</text>
</comment>
<proteinExistence type="inferred from homology"/>
<organism evidence="13">
    <name type="scientific">Ananas comosus var. bracteatus</name>
    <name type="common">red pineapple</name>
    <dbReference type="NCBI Taxonomy" id="296719"/>
    <lineage>
        <taxon>Eukaryota</taxon>
        <taxon>Viridiplantae</taxon>
        <taxon>Streptophyta</taxon>
        <taxon>Embryophyta</taxon>
        <taxon>Tracheophyta</taxon>
        <taxon>Spermatophyta</taxon>
        <taxon>Magnoliopsida</taxon>
        <taxon>Liliopsida</taxon>
        <taxon>Poales</taxon>
        <taxon>Bromeliaceae</taxon>
        <taxon>Bromelioideae</taxon>
        <taxon>Ananas</taxon>
    </lineage>
</organism>
<dbReference type="InterPro" id="IPR036378">
    <property type="entry name" value="FAS1_dom_sf"/>
</dbReference>
<protein>
    <recommendedName>
        <fullName evidence="12">FAS1 domain-containing protein</fullName>
    </recommendedName>
</protein>
<dbReference type="InterPro" id="IPR000782">
    <property type="entry name" value="FAS1_domain"/>
</dbReference>
<evidence type="ECO:0000256" key="2">
    <source>
        <dbReference type="ARBA" id="ARBA00007843"/>
    </source>
</evidence>
<keyword evidence="6" id="KW-0654">Proteoglycan</keyword>
<dbReference type="GO" id="GO:0009834">
    <property type="term" value="P:plant-type secondary cell wall biogenesis"/>
    <property type="evidence" value="ECO:0007669"/>
    <property type="project" value="UniProtKB-ARBA"/>
</dbReference>
<evidence type="ECO:0000256" key="9">
    <source>
        <dbReference type="ARBA" id="ARBA00024686"/>
    </source>
</evidence>
<feature type="region of interest" description="Disordered" evidence="10">
    <location>
        <begin position="195"/>
        <end position="228"/>
    </location>
</feature>
<dbReference type="SMART" id="SM00554">
    <property type="entry name" value="FAS1"/>
    <property type="match status" value="1"/>
</dbReference>
<evidence type="ECO:0000256" key="11">
    <source>
        <dbReference type="SAM" id="SignalP"/>
    </source>
</evidence>
<feature type="region of interest" description="Disordered" evidence="10">
    <location>
        <begin position="342"/>
        <end position="403"/>
    </location>
</feature>
<dbReference type="FunFam" id="2.30.180.10:FF:000006">
    <property type="entry name" value="Fasciclin-like arabinogalactan protein 11"/>
    <property type="match status" value="1"/>
</dbReference>
<evidence type="ECO:0000256" key="8">
    <source>
        <dbReference type="ARBA" id="ARBA00023180"/>
    </source>
</evidence>
<keyword evidence="3" id="KW-1003">Cell membrane</keyword>
<reference evidence="13" key="1">
    <citation type="submission" date="2020-07" db="EMBL/GenBank/DDBJ databases">
        <authorList>
            <person name="Lin J."/>
        </authorList>
    </citation>
    <scope>NUCLEOTIDE SEQUENCE</scope>
</reference>
<dbReference type="InterPro" id="IPR045003">
    <property type="entry name" value="FLA_A"/>
</dbReference>
<dbReference type="Pfam" id="PF02469">
    <property type="entry name" value="Fasciclin"/>
    <property type="match status" value="1"/>
</dbReference>
<gene>
    <name evidence="13" type="ORF">CB5_LOCUS6991</name>
</gene>
<comment type="similarity">
    <text evidence="2">Belongs to the fasciclin-like AGP family.</text>
</comment>
<evidence type="ECO:0000256" key="1">
    <source>
        <dbReference type="ARBA" id="ARBA00004609"/>
    </source>
</evidence>
<keyword evidence="4" id="KW-0449">Lipoprotein</keyword>
<feature type="domain" description="FAS1" evidence="12">
    <location>
        <begin position="36"/>
        <end position="179"/>
    </location>
</feature>
<dbReference type="PANTHER" id="PTHR32077">
    <property type="entry name" value="FASCICLIN-LIKE ARABINOGALACTAN PROTEIN"/>
    <property type="match status" value="1"/>
</dbReference>
<evidence type="ECO:0000256" key="3">
    <source>
        <dbReference type="ARBA" id="ARBA00022475"/>
    </source>
</evidence>
<keyword evidence="7" id="KW-0472">Membrane</keyword>
<feature type="compositionally biased region" description="Low complexity" evidence="10">
    <location>
        <begin position="471"/>
        <end position="487"/>
    </location>
</feature>
<dbReference type="PROSITE" id="PS50213">
    <property type="entry name" value="FAS1"/>
    <property type="match status" value="1"/>
</dbReference>
<evidence type="ECO:0000256" key="5">
    <source>
        <dbReference type="ARBA" id="ARBA00022729"/>
    </source>
</evidence>
<feature type="compositionally biased region" description="Low complexity" evidence="10">
    <location>
        <begin position="343"/>
        <end position="378"/>
    </location>
</feature>
<evidence type="ECO:0000256" key="6">
    <source>
        <dbReference type="ARBA" id="ARBA00022974"/>
    </source>
</evidence>
<dbReference type="SUPFAM" id="SSF82153">
    <property type="entry name" value="FAS1 domain"/>
    <property type="match status" value="2"/>
</dbReference>
<keyword evidence="4" id="KW-0336">GPI-anchor</keyword>
<dbReference type="Gene3D" id="2.30.180.10">
    <property type="entry name" value="FAS1 domain"/>
    <property type="match status" value="1"/>
</dbReference>
<comment type="subcellular location">
    <subcellularLocation>
        <location evidence="1">Cell membrane</location>
        <topology evidence="1">Lipid-anchor</topology>
        <topology evidence="1">GPI-anchor</topology>
    </subcellularLocation>
</comment>
<dbReference type="AlphaFoldDB" id="A0A6V7NYU3"/>
<evidence type="ECO:0000259" key="12">
    <source>
        <dbReference type="PROSITE" id="PS50213"/>
    </source>
</evidence>
<dbReference type="GO" id="GO:0005886">
    <property type="term" value="C:plasma membrane"/>
    <property type="evidence" value="ECO:0007669"/>
    <property type="project" value="UniProtKB-SubCell"/>
</dbReference>